<name>A0A5C5FTB8_9BASI</name>
<dbReference type="Proteomes" id="UP000311382">
    <property type="component" value="Unassembled WGS sequence"/>
</dbReference>
<feature type="compositionally biased region" description="Low complexity" evidence="1">
    <location>
        <begin position="194"/>
        <end position="212"/>
    </location>
</feature>
<feature type="compositionally biased region" description="Polar residues" evidence="1">
    <location>
        <begin position="253"/>
        <end position="273"/>
    </location>
</feature>
<feature type="compositionally biased region" description="Polar residues" evidence="1">
    <location>
        <begin position="213"/>
        <end position="222"/>
    </location>
</feature>
<protein>
    <submittedName>
        <fullName evidence="2">Proteophosphoglycan ppg4</fullName>
    </submittedName>
</protein>
<feature type="region of interest" description="Disordered" evidence="1">
    <location>
        <begin position="82"/>
        <end position="156"/>
    </location>
</feature>
<gene>
    <name evidence="2" type="ORF">DMC30DRAFT_421956</name>
</gene>
<dbReference type="OrthoDB" id="2523063at2759"/>
<proteinExistence type="predicted"/>
<dbReference type="AlphaFoldDB" id="A0A5C5FTB8"/>
<feature type="compositionally biased region" description="Low complexity" evidence="1">
    <location>
        <begin position="97"/>
        <end position="119"/>
    </location>
</feature>
<accession>A0A5C5FTB8</accession>
<evidence type="ECO:0000313" key="2">
    <source>
        <dbReference type="EMBL" id="TNY20128.1"/>
    </source>
</evidence>
<reference evidence="2 3" key="1">
    <citation type="submission" date="2019-03" db="EMBL/GenBank/DDBJ databases">
        <title>Rhodosporidium diobovatum UCD-FST 08-225 genome sequencing, assembly, and annotation.</title>
        <authorList>
            <person name="Fakankun I.U."/>
            <person name="Fristensky B."/>
            <person name="Levin D.B."/>
        </authorList>
    </citation>
    <scope>NUCLEOTIDE SEQUENCE [LARGE SCALE GENOMIC DNA]</scope>
    <source>
        <strain evidence="2 3">UCD-FST 08-225</strain>
    </source>
</reference>
<evidence type="ECO:0000313" key="3">
    <source>
        <dbReference type="Proteomes" id="UP000311382"/>
    </source>
</evidence>
<organism evidence="2 3">
    <name type="scientific">Rhodotorula diobovata</name>
    <dbReference type="NCBI Taxonomy" id="5288"/>
    <lineage>
        <taxon>Eukaryota</taxon>
        <taxon>Fungi</taxon>
        <taxon>Dikarya</taxon>
        <taxon>Basidiomycota</taxon>
        <taxon>Pucciniomycotina</taxon>
        <taxon>Microbotryomycetes</taxon>
        <taxon>Sporidiobolales</taxon>
        <taxon>Sporidiobolaceae</taxon>
        <taxon>Rhodotorula</taxon>
    </lineage>
</organism>
<keyword evidence="3" id="KW-1185">Reference proteome</keyword>
<comment type="caution">
    <text evidence="2">The sequence shown here is derived from an EMBL/GenBank/DDBJ whole genome shotgun (WGS) entry which is preliminary data.</text>
</comment>
<sequence>MPIKRSPEEGSRPPLSRGSACHRCFARKVRYSGQPSPESGMHACTSCLRTARFKGHELAHARCAFHGEGLCSEEGGPSMTGEIYSNVGPAPRRKLTSRSSTNTSASSTRSAASAVSNATDYSFESGRAPSLVSPVSSTGSLKSLGDRAASASSSPETLQLAPPVAYHLAPPVPGYAAPGSAQTYSTPHAHYAHPSTSSALPPSSLPASQQPSFPGTSRTASDPTCPKSLLSRRQKAAPMSIALPPQPAMIPSPTVSRGASPVNPSSAPLNVPQTWGGPPPMHHHAQHPQHPQQLDYATQYAPQDDLAGAMQSVLTPSTLSKLPNAPVSSYDFPAMTDAYAPYGGGGGGGNGGGAPTPALGYGGGMHGLSGPYEHAAHNVAGAALPPTPLRSLSVSELYPPSAYAQHAPPPHGMSSHGGVEYDASAPVAWSTSFHLPSPGVTFTSSTPHWLAHGGGVAATQYFQV</sequence>
<feature type="region of interest" description="Disordered" evidence="1">
    <location>
        <begin position="179"/>
        <end position="291"/>
    </location>
</feature>
<evidence type="ECO:0000256" key="1">
    <source>
        <dbReference type="SAM" id="MobiDB-lite"/>
    </source>
</evidence>
<dbReference type="EMBL" id="SOZI01000075">
    <property type="protein sequence ID" value="TNY20128.1"/>
    <property type="molecule type" value="Genomic_DNA"/>
</dbReference>